<dbReference type="PANTHER" id="PTHR11439">
    <property type="entry name" value="GAG-POL-RELATED RETROTRANSPOSON"/>
    <property type="match status" value="1"/>
</dbReference>
<feature type="region of interest" description="Disordered" evidence="1">
    <location>
        <begin position="404"/>
        <end position="423"/>
    </location>
</feature>
<reference evidence="2" key="1">
    <citation type="journal article" date="2022" name="Int. J. Mol. Sci.">
        <title>Draft Genome of Tanacetum Coccineum: Genomic Comparison of Closely Related Tanacetum-Family Plants.</title>
        <authorList>
            <person name="Yamashiro T."/>
            <person name="Shiraishi A."/>
            <person name="Nakayama K."/>
            <person name="Satake H."/>
        </authorList>
    </citation>
    <scope>NUCLEOTIDE SEQUENCE</scope>
</reference>
<name>A0ABQ4Y6Q1_9ASTR</name>
<feature type="compositionally biased region" description="Basic and acidic residues" evidence="1">
    <location>
        <begin position="918"/>
        <end position="930"/>
    </location>
</feature>
<feature type="compositionally biased region" description="Basic and acidic residues" evidence="1">
    <location>
        <begin position="950"/>
        <end position="969"/>
    </location>
</feature>
<reference evidence="2" key="2">
    <citation type="submission" date="2022-01" db="EMBL/GenBank/DDBJ databases">
        <authorList>
            <person name="Yamashiro T."/>
            <person name="Shiraishi A."/>
            <person name="Satake H."/>
            <person name="Nakayama K."/>
        </authorList>
    </citation>
    <scope>NUCLEOTIDE SEQUENCE</scope>
</reference>
<sequence length="993" mass="111627">MVKKKGLVVEAYELDEEEVSSDDNEIVEVKVLMALADDENIVVGKESVRNGEWVKISMRKHVNTKILKDNKKLRIELKELTTITETWLNRSNKINQCISEQIPSQKKRILGLDQLTEDPSSSGQIDLVFVKSSTKDIKVSILGVERPWLSKAEGFILPNHDTGRILPAESQVNTTDPLVAITGSLATKYDSADESSVCNTPLPLLEKLAGAKPISEPKTIKLILKSNFTFKVKALKGVTINEPPSASAKAKALVSKSNSAPAAKKAEGLKSAKAESSNANRSKTLTKTKPIWYMDIGCSRHMTGVKSYLHKYVEQPRVKFDEKRGTIFNSNKEIVMISLRVRDVYVLDMTSYAQESCFFAKASDNLNWLWHKRLAHLKYQTNNNDVSFIEPYESPKPVVLETKVSSGQNGQADQNDHNDQSAQSDEILNDDQYEHLNHTNDEQIIDNIPNTKYIQISKYLSSLNEKDTSVYDIIPNPNSSLSIPSMTSLAPQDRWSQDKHIKLVNIIGDPRARMLTRAMAKELSAASAHECLFIDFLSGEEPKKVLRAMSFPIMFENWEKPIMDLNKFQEHGPDRNGKSVNETQYRGMIGSLVYLTTSRLDIQFSTYLCARFKANPKESHLIAVERIFRYLKGKALQVLMKIQLFDYDIIYEKVPIFCDYKNAISISNNPVLHSRTKDIDMRYHFIRDHIMKGAIESHFIPTQYQLADIFTKPLDESTFKRLIVELDQVEFTFDEITFSTNNEVPLLYPSHPKSKYFEIISDFISKCCLKEAFTRASNQYIEYIVEFWYTVKALEDSKIWVSTPTGGIRGEIGPPFTEKAIYNTDVPVESQALKTSLKAEKKSSSTKDKSPSHLSASSLVVAKIHKEAKQAAGSLTSLGATSEEGAYPQLSSGCDALVDSKAEVDPGISAPNDSIPSQKDKTKSDEDGLKTAHTNLDEPIIVLDESEEEETKRYEDTHATSQDEPKDTSIPHPPSPKSVQIQELMALVLLLQS</sequence>
<feature type="compositionally biased region" description="Basic and acidic residues" evidence="1">
    <location>
        <begin position="837"/>
        <end position="851"/>
    </location>
</feature>
<evidence type="ECO:0000313" key="3">
    <source>
        <dbReference type="Proteomes" id="UP001151760"/>
    </source>
</evidence>
<protein>
    <recommendedName>
        <fullName evidence="4">GAG-pre-integrase domain-containing protein</fullName>
    </recommendedName>
</protein>
<dbReference type="EMBL" id="BQNB010010094">
    <property type="protein sequence ID" value="GJS72648.1"/>
    <property type="molecule type" value="Genomic_DNA"/>
</dbReference>
<comment type="caution">
    <text evidence="2">The sequence shown here is derived from an EMBL/GenBank/DDBJ whole genome shotgun (WGS) entry which is preliminary data.</text>
</comment>
<evidence type="ECO:0000313" key="2">
    <source>
        <dbReference type="EMBL" id="GJS72648.1"/>
    </source>
</evidence>
<dbReference type="Proteomes" id="UP001151760">
    <property type="component" value="Unassembled WGS sequence"/>
</dbReference>
<evidence type="ECO:0008006" key="4">
    <source>
        <dbReference type="Google" id="ProtNLM"/>
    </source>
</evidence>
<proteinExistence type="predicted"/>
<dbReference type="CDD" id="cd09272">
    <property type="entry name" value="RNase_HI_RT_Ty1"/>
    <property type="match status" value="1"/>
</dbReference>
<dbReference type="PANTHER" id="PTHR11439:SF495">
    <property type="entry name" value="REVERSE TRANSCRIPTASE, RNA-DEPENDENT DNA POLYMERASE-RELATED"/>
    <property type="match status" value="1"/>
</dbReference>
<feature type="compositionally biased region" description="Polar residues" evidence="1">
    <location>
        <begin position="404"/>
        <end position="413"/>
    </location>
</feature>
<gene>
    <name evidence="2" type="ORF">Tco_0705489</name>
</gene>
<feature type="region of interest" description="Disordered" evidence="1">
    <location>
        <begin position="904"/>
        <end position="979"/>
    </location>
</feature>
<keyword evidence="3" id="KW-1185">Reference proteome</keyword>
<organism evidence="2 3">
    <name type="scientific">Tanacetum coccineum</name>
    <dbReference type="NCBI Taxonomy" id="301880"/>
    <lineage>
        <taxon>Eukaryota</taxon>
        <taxon>Viridiplantae</taxon>
        <taxon>Streptophyta</taxon>
        <taxon>Embryophyta</taxon>
        <taxon>Tracheophyta</taxon>
        <taxon>Spermatophyta</taxon>
        <taxon>Magnoliopsida</taxon>
        <taxon>eudicotyledons</taxon>
        <taxon>Gunneridae</taxon>
        <taxon>Pentapetalae</taxon>
        <taxon>asterids</taxon>
        <taxon>campanulids</taxon>
        <taxon>Asterales</taxon>
        <taxon>Asteraceae</taxon>
        <taxon>Asteroideae</taxon>
        <taxon>Anthemideae</taxon>
        <taxon>Anthemidinae</taxon>
        <taxon>Tanacetum</taxon>
    </lineage>
</organism>
<accession>A0ABQ4Y6Q1</accession>
<evidence type="ECO:0000256" key="1">
    <source>
        <dbReference type="SAM" id="MobiDB-lite"/>
    </source>
</evidence>
<feature type="region of interest" description="Disordered" evidence="1">
    <location>
        <begin position="834"/>
        <end position="854"/>
    </location>
</feature>